<keyword evidence="4 7" id="KW-0812">Transmembrane</keyword>
<feature type="transmembrane region" description="Helical" evidence="7">
    <location>
        <begin position="244"/>
        <end position="265"/>
    </location>
</feature>
<accession>A0A0D6H480</accession>
<feature type="transmembrane region" description="Helical" evidence="7">
    <location>
        <begin position="139"/>
        <end position="159"/>
    </location>
</feature>
<dbReference type="PROSITE" id="PS50928">
    <property type="entry name" value="ABC_TM1"/>
    <property type="match status" value="1"/>
</dbReference>
<keyword evidence="6 7" id="KW-0472">Membrane</keyword>
<keyword evidence="5 7" id="KW-1133">Transmembrane helix</keyword>
<dbReference type="PANTHER" id="PTHR43386:SF25">
    <property type="entry name" value="PEPTIDE ABC TRANSPORTER PERMEASE PROTEIN"/>
    <property type="match status" value="1"/>
</dbReference>
<dbReference type="KEGG" id="cdip:ERS451417_02194"/>
<keyword evidence="2 7" id="KW-0813">Transport</keyword>
<feature type="transmembrane region" description="Helical" evidence="7">
    <location>
        <begin position="78"/>
        <end position="102"/>
    </location>
</feature>
<dbReference type="GeneID" id="29422547"/>
<comment type="similarity">
    <text evidence="7">Belongs to the binding-protein-dependent transport system permease family.</text>
</comment>
<proteinExistence type="inferred from homology"/>
<dbReference type="Gene3D" id="1.10.3720.10">
    <property type="entry name" value="MetI-like"/>
    <property type="match status" value="1"/>
</dbReference>
<dbReference type="CDD" id="cd06261">
    <property type="entry name" value="TM_PBP2"/>
    <property type="match status" value="1"/>
</dbReference>
<name>A0A0D6H480_CORDP</name>
<evidence type="ECO:0000256" key="2">
    <source>
        <dbReference type="ARBA" id="ARBA00022448"/>
    </source>
</evidence>
<sequence>MIHLRRPSLHTVTTSALWLLWILTLIAAIAGPTVATLLGTPDPSQTMTRSFDPPSTLHPLGTDRLGRDLLARMLSGNIGLVIPPAIAAVIATAIGLLLALVASISPLLRAIIRFFGDIVLVIPAMIILLAVITAAEGSFLAVATATVALSVPLSTRYFIAAARPIFAADYVIRARATGSTWPQIIGQHILPALRRPIIADIGIRFVTVVFLTATAAFLAGTSGAQENSWAAMVSSGLNGVDLNPWAVIAPVVAIIALTACPALLLEQHTGGRR</sequence>
<comment type="caution">
    <text evidence="8">The sequence shown here is derived from an EMBL/GenBank/DDBJ whole genome shotgun (WGS) entry which is preliminary data.</text>
</comment>
<dbReference type="GO" id="GO:0005886">
    <property type="term" value="C:plasma membrane"/>
    <property type="evidence" value="ECO:0007669"/>
    <property type="project" value="UniProtKB-SubCell"/>
</dbReference>
<evidence type="ECO:0000256" key="5">
    <source>
        <dbReference type="ARBA" id="ARBA00022989"/>
    </source>
</evidence>
<evidence type="ECO:0000256" key="6">
    <source>
        <dbReference type="ARBA" id="ARBA00023136"/>
    </source>
</evidence>
<dbReference type="Pfam" id="PF00528">
    <property type="entry name" value="BPD_transp_1"/>
    <property type="match status" value="1"/>
</dbReference>
<evidence type="ECO:0000313" key="9">
    <source>
        <dbReference type="Proteomes" id="UP000480222"/>
    </source>
</evidence>
<keyword evidence="3" id="KW-1003">Cell membrane</keyword>
<protein>
    <submittedName>
        <fullName evidence="8">ABC transporter permease</fullName>
    </submittedName>
</protein>
<dbReference type="PANTHER" id="PTHR43386">
    <property type="entry name" value="OLIGOPEPTIDE TRANSPORT SYSTEM PERMEASE PROTEIN APPC"/>
    <property type="match status" value="1"/>
</dbReference>
<dbReference type="InterPro" id="IPR035906">
    <property type="entry name" value="MetI-like_sf"/>
</dbReference>
<dbReference type="InterPro" id="IPR050366">
    <property type="entry name" value="BP-dependent_transpt_permease"/>
</dbReference>
<reference evidence="8 9" key="1">
    <citation type="submission" date="2020-02" db="EMBL/GenBank/DDBJ databases">
        <authorList>
            <person name="Brisse S."/>
        </authorList>
    </citation>
    <scope>NUCLEOTIDE SEQUENCE [LARGE SCALE GENOMIC DNA]</scope>
    <source>
        <strain evidence="8">CIP107547</strain>
    </source>
</reference>
<gene>
    <name evidence="8" type="ORF">CIP107547_02369</name>
</gene>
<evidence type="ECO:0000256" key="4">
    <source>
        <dbReference type="ARBA" id="ARBA00022692"/>
    </source>
</evidence>
<evidence type="ECO:0000256" key="3">
    <source>
        <dbReference type="ARBA" id="ARBA00022475"/>
    </source>
</evidence>
<organism evidence="8 9">
    <name type="scientific">Corynebacterium diphtheriae</name>
    <dbReference type="NCBI Taxonomy" id="1717"/>
    <lineage>
        <taxon>Bacteria</taxon>
        <taxon>Bacillati</taxon>
        <taxon>Actinomycetota</taxon>
        <taxon>Actinomycetes</taxon>
        <taxon>Mycobacteriales</taxon>
        <taxon>Corynebacteriaceae</taxon>
        <taxon>Corynebacterium</taxon>
    </lineage>
</organism>
<evidence type="ECO:0000313" key="8">
    <source>
        <dbReference type="EMBL" id="CAB0622767.1"/>
    </source>
</evidence>
<dbReference type="RefSeq" id="WP_010935627.1">
    <property type="nucleotide sequence ID" value="NZ_CAXOID010000005.1"/>
</dbReference>
<dbReference type="Proteomes" id="UP000480222">
    <property type="component" value="Unassembled WGS sequence"/>
</dbReference>
<dbReference type="OrthoDB" id="6637947at2"/>
<dbReference type="InterPro" id="IPR000515">
    <property type="entry name" value="MetI-like"/>
</dbReference>
<dbReference type="KEGG" id="cdi:DIP2164"/>
<comment type="subcellular location">
    <subcellularLocation>
        <location evidence="1 7">Cell membrane</location>
        <topology evidence="1 7">Multi-pass membrane protein</topology>
    </subcellularLocation>
</comment>
<dbReference type="SUPFAM" id="SSF161098">
    <property type="entry name" value="MetI-like"/>
    <property type="match status" value="1"/>
</dbReference>
<dbReference type="AlphaFoldDB" id="A0A0D6H480"/>
<evidence type="ECO:0000256" key="1">
    <source>
        <dbReference type="ARBA" id="ARBA00004651"/>
    </source>
</evidence>
<feature type="transmembrane region" description="Helical" evidence="7">
    <location>
        <begin position="114"/>
        <end position="133"/>
    </location>
</feature>
<dbReference type="OMA" id="YTPGAYR"/>
<feature type="transmembrane region" description="Helical" evidence="7">
    <location>
        <begin position="201"/>
        <end position="224"/>
    </location>
</feature>
<dbReference type="GO" id="GO:0055085">
    <property type="term" value="P:transmembrane transport"/>
    <property type="evidence" value="ECO:0007669"/>
    <property type="project" value="InterPro"/>
</dbReference>
<dbReference type="EMBL" id="CADDAV010000033">
    <property type="protein sequence ID" value="CAB0622767.1"/>
    <property type="molecule type" value="Genomic_DNA"/>
</dbReference>
<evidence type="ECO:0000256" key="7">
    <source>
        <dbReference type="RuleBase" id="RU363032"/>
    </source>
</evidence>